<organism evidence="1 2">
    <name type="scientific">Xanthomonas boreopolis</name>
    <dbReference type="NCBI Taxonomy" id="86183"/>
    <lineage>
        <taxon>Bacteria</taxon>
        <taxon>Pseudomonadati</taxon>
        <taxon>Pseudomonadota</taxon>
        <taxon>Gammaproteobacteria</taxon>
        <taxon>Lysobacterales</taxon>
        <taxon>Lysobacteraceae</taxon>
        <taxon>Xanthomonas</taxon>
    </lineage>
</organism>
<comment type="caution">
    <text evidence="1">The sequence shown here is derived from an EMBL/GenBank/DDBJ whole genome shotgun (WGS) entry which is preliminary data.</text>
</comment>
<reference evidence="1" key="2">
    <citation type="submission" date="2020-09" db="EMBL/GenBank/DDBJ databases">
        <authorList>
            <person name="Sun Q."/>
            <person name="Ohkuma M."/>
        </authorList>
    </citation>
    <scope>NUCLEOTIDE SEQUENCE</scope>
    <source>
        <strain evidence="1">JCM 13306</strain>
    </source>
</reference>
<dbReference type="RefSeq" id="WP_434027455.1">
    <property type="nucleotide sequence ID" value="NZ_BNBA01000005.1"/>
</dbReference>
<reference evidence="1" key="1">
    <citation type="journal article" date="2014" name="Int. J. Syst. Evol. Microbiol.">
        <title>Complete genome sequence of Corynebacterium casei LMG S-19264T (=DSM 44701T), isolated from a smear-ripened cheese.</title>
        <authorList>
            <consortium name="US DOE Joint Genome Institute (JGI-PGF)"/>
            <person name="Walter F."/>
            <person name="Albersmeier A."/>
            <person name="Kalinowski J."/>
            <person name="Ruckert C."/>
        </authorList>
    </citation>
    <scope>NUCLEOTIDE SEQUENCE</scope>
    <source>
        <strain evidence="1">JCM 13306</strain>
    </source>
</reference>
<dbReference type="EMBL" id="BNBA01000005">
    <property type="protein sequence ID" value="GHH49390.1"/>
    <property type="molecule type" value="Genomic_DNA"/>
</dbReference>
<name>A0A919F5V4_9XANT</name>
<evidence type="ECO:0000313" key="1">
    <source>
        <dbReference type="EMBL" id="GHH49390.1"/>
    </source>
</evidence>
<accession>A0A919F5V4</accession>
<dbReference type="Proteomes" id="UP000623958">
    <property type="component" value="Unassembled WGS sequence"/>
</dbReference>
<protein>
    <submittedName>
        <fullName evidence="1">Uncharacterized protein</fullName>
    </submittedName>
</protein>
<evidence type="ECO:0000313" key="2">
    <source>
        <dbReference type="Proteomes" id="UP000623958"/>
    </source>
</evidence>
<proteinExistence type="predicted"/>
<gene>
    <name evidence="1" type="ORF">GCM10009090_08660</name>
</gene>
<dbReference type="AlphaFoldDB" id="A0A919F5V4"/>
<keyword evidence="2" id="KW-1185">Reference proteome</keyword>
<sequence length="71" mass="7770">MKTTATRAPAPDADILEVASLIQRCRRCALEWYRDEAVAAFGGLTAEQMVERGEGDKVLVFLFSIACGHRG</sequence>